<accession>A0A558BR54</accession>
<name>A0A558BR54_9BACT</name>
<dbReference type="RefSeq" id="WP_144849352.1">
    <property type="nucleotide sequence ID" value="NZ_VMRJ01000004.1"/>
</dbReference>
<comment type="caution">
    <text evidence="1">The sequence shown here is derived from an EMBL/GenBank/DDBJ whole genome shotgun (WGS) entry which is preliminary data.</text>
</comment>
<dbReference type="AlphaFoldDB" id="A0A558BR54"/>
<protein>
    <submittedName>
        <fullName evidence="1">Uncharacterized protein</fullName>
    </submittedName>
</protein>
<reference evidence="1 2" key="1">
    <citation type="submission" date="2019-07" db="EMBL/GenBank/DDBJ databases">
        <title>Hymenobacter sp. straun FUR1 Genome sequencing and assembly.</title>
        <authorList>
            <person name="Chhetri G."/>
        </authorList>
    </citation>
    <scope>NUCLEOTIDE SEQUENCE [LARGE SCALE GENOMIC DNA]</scope>
    <source>
        <strain evidence="1 2">Fur1</strain>
    </source>
</reference>
<gene>
    <name evidence="1" type="ORF">FNT36_14935</name>
</gene>
<dbReference type="EMBL" id="VMRJ01000004">
    <property type="protein sequence ID" value="TVT38965.1"/>
    <property type="molecule type" value="Genomic_DNA"/>
</dbReference>
<proteinExistence type="predicted"/>
<evidence type="ECO:0000313" key="2">
    <source>
        <dbReference type="Proteomes" id="UP000317624"/>
    </source>
</evidence>
<sequence length="102" mass="11623">MENKLINYCLQNSYTIYDFTKEYTIKGWHVTTKDNYLELAIASDAASIELNSPSSSLLAQFSLFIWTKYPTAVGIHLVLGDLSKSYLLQRNSSYEQIKAFLA</sequence>
<keyword evidence="2" id="KW-1185">Reference proteome</keyword>
<organism evidence="1 2">
    <name type="scientific">Hymenobacter setariae</name>
    <dbReference type="NCBI Taxonomy" id="2594794"/>
    <lineage>
        <taxon>Bacteria</taxon>
        <taxon>Pseudomonadati</taxon>
        <taxon>Bacteroidota</taxon>
        <taxon>Cytophagia</taxon>
        <taxon>Cytophagales</taxon>
        <taxon>Hymenobacteraceae</taxon>
        <taxon>Hymenobacter</taxon>
    </lineage>
</organism>
<evidence type="ECO:0000313" key="1">
    <source>
        <dbReference type="EMBL" id="TVT38965.1"/>
    </source>
</evidence>
<dbReference type="Proteomes" id="UP000317624">
    <property type="component" value="Unassembled WGS sequence"/>
</dbReference>